<name>A0A1G9RYE5_9ACTN</name>
<dbReference type="AlphaFoldDB" id="A0A1G9RYE5"/>
<accession>A0A1G9RYE5</accession>
<evidence type="ECO:0000313" key="3">
    <source>
        <dbReference type="Proteomes" id="UP000198683"/>
    </source>
</evidence>
<evidence type="ECO:0000313" key="2">
    <source>
        <dbReference type="EMBL" id="SDM28308.1"/>
    </source>
</evidence>
<reference evidence="2 3" key="1">
    <citation type="submission" date="2016-10" db="EMBL/GenBank/DDBJ databases">
        <authorList>
            <person name="de Groot N.N."/>
        </authorList>
    </citation>
    <scope>NUCLEOTIDE SEQUENCE [LARGE SCALE GENOMIC DNA]</scope>
    <source>
        <strain evidence="2 3">CGMCC 4.5681</strain>
    </source>
</reference>
<feature type="compositionally biased region" description="Basic and acidic residues" evidence="1">
    <location>
        <begin position="32"/>
        <end position="43"/>
    </location>
</feature>
<protein>
    <submittedName>
        <fullName evidence="2">Uncharacterized protein</fullName>
    </submittedName>
</protein>
<proteinExistence type="predicted"/>
<gene>
    <name evidence="2" type="ORF">SAMN05421874_15020</name>
</gene>
<keyword evidence="3" id="KW-1185">Reference proteome</keyword>
<dbReference type="EMBL" id="FNFB01000050">
    <property type="protein sequence ID" value="SDM28308.1"/>
    <property type="molecule type" value="Genomic_DNA"/>
</dbReference>
<sequence length="43" mass="4562">MLLMGRLARNSPTFPEYFSGTGAILDGIPRPGARDDNGRGRAG</sequence>
<dbReference type="Proteomes" id="UP000198683">
    <property type="component" value="Unassembled WGS sequence"/>
</dbReference>
<organism evidence="2 3">
    <name type="scientific">Nonomuraea maritima</name>
    <dbReference type="NCBI Taxonomy" id="683260"/>
    <lineage>
        <taxon>Bacteria</taxon>
        <taxon>Bacillati</taxon>
        <taxon>Actinomycetota</taxon>
        <taxon>Actinomycetes</taxon>
        <taxon>Streptosporangiales</taxon>
        <taxon>Streptosporangiaceae</taxon>
        <taxon>Nonomuraea</taxon>
    </lineage>
</organism>
<evidence type="ECO:0000256" key="1">
    <source>
        <dbReference type="SAM" id="MobiDB-lite"/>
    </source>
</evidence>
<feature type="region of interest" description="Disordered" evidence="1">
    <location>
        <begin position="22"/>
        <end position="43"/>
    </location>
</feature>